<sequence>MRSLPNECGMSFKYRCRNSDARGRCALKEDVVTRAERGMLRRFGHLERVNESRQTKQSIERMCMMERALARGAGGSRARASPTALYIFYISVNLSRCDGIGADRFPRGVKPLNRDPVFTAPAPRRLRHTCLRYVTPDGARYL</sequence>
<evidence type="ECO:0000313" key="1">
    <source>
        <dbReference type="EMBL" id="GBP85668.1"/>
    </source>
</evidence>
<dbReference type="OrthoDB" id="425681at2759"/>
<keyword evidence="2" id="KW-1185">Reference proteome</keyword>
<reference evidence="1 2" key="1">
    <citation type="journal article" date="2019" name="Commun. Biol.">
        <title>The bagworm genome reveals a unique fibroin gene that provides high tensile strength.</title>
        <authorList>
            <person name="Kono N."/>
            <person name="Nakamura H."/>
            <person name="Ohtoshi R."/>
            <person name="Tomita M."/>
            <person name="Numata K."/>
            <person name="Arakawa K."/>
        </authorList>
    </citation>
    <scope>NUCLEOTIDE SEQUENCE [LARGE SCALE GENOMIC DNA]</scope>
</reference>
<proteinExistence type="predicted"/>
<name>A0A4C1ZCY2_EUMVA</name>
<dbReference type="EMBL" id="BGZK01001752">
    <property type="protein sequence ID" value="GBP85668.1"/>
    <property type="molecule type" value="Genomic_DNA"/>
</dbReference>
<gene>
    <name evidence="1" type="ORF">EVAR_99790_1</name>
</gene>
<dbReference type="AlphaFoldDB" id="A0A4C1ZCY2"/>
<protein>
    <submittedName>
        <fullName evidence="1">Uncharacterized protein</fullName>
    </submittedName>
</protein>
<accession>A0A4C1ZCY2</accession>
<dbReference type="Proteomes" id="UP000299102">
    <property type="component" value="Unassembled WGS sequence"/>
</dbReference>
<comment type="caution">
    <text evidence="1">The sequence shown here is derived from an EMBL/GenBank/DDBJ whole genome shotgun (WGS) entry which is preliminary data.</text>
</comment>
<evidence type="ECO:0000313" key="2">
    <source>
        <dbReference type="Proteomes" id="UP000299102"/>
    </source>
</evidence>
<organism evidence="1 2">
    <name type="scientific">Eumeta variegata</name>
    <name type="common">Bagworm moth</name>
    <name type="synonym">Eumeta japonica</name>
    <dbReference type="NCBI Taxonomy" id="151549"/>
    <lineage>
        <taxon>Eukaryota</taxon>
        <taxon>Metazoa</taxon>
        <taxon>Ecdysozoa</taxon>
        <taxon>Arthropoda</taxon>
        <taxon>Hexapoda</taxon>
        <taxon>Insecta</taxon>
        <taxon>Pterygota</taxon>
        <taxon>Neoptera</taxon>
        <taxon>Endopterygota</taxon>
        <taxon>Lepidoptera</taxon>
        <taxon>Glossata</taxon>
        <taxon>Ditrysia</taxon>
        <taxon>Tineoidea</taxon>
        <taxon>Psychidae</taxon>
        <taxon>Oiketicinae</taxon>
        <taxon>Eumeta</taxon>
    </lineage>
</organism>